<comment type="subcellular location">
    <subcellularLocation>
        <location evidence="1">Mitochondrion outer membrane</location>
        <topology evidence="1">Single-pass membrane protein</topology>
    </subcellularLocation>
</comment>
<evidence type="ECO:0000256" key="4">
    <source>
        <dbReference type="ARBA" id="ARBA00022692"/>
    </source>
</evidence>
<evidence type="ECO:0000256" key="11">
    <source>
        <dbReference type="ARBA" id="ARBA00023170"/>
    </source>
</evidence>
<evidence type="ECO:0000256" key="5">
    <source>
        <dbReference type="ARBA" id="ARBA00022787"/>
    </source>
</evidence>
<evidence type="ECO:0000256" key="1">
    <source>
        <dbReference type="ARBA" id="ARBA00004572"/>
    </source>
</evidence>
<dbReference type="PANTHER" id="PTHR12504:SF0">
    <property type="entry name" value="MITOCHONDRIAL IMPORT RECEPTOR SUBUNIT TOM22 HOMOLOG"/>
    <property type="match status" value="1"/>
</dbReference>
<keyword evidence="4" id="KW-0812">Transmembrane</keyword>
<keyword evidence="9" id="KW-0496">Mitochondrion</keyword>
<sequence>MVKVEEVQDAAYASRDDRESDYATTDDEDGFETESVSSVASDEDDFNPAEETMAQRIAALKDIVAPSTRTRLASQWNRTAEWVKVGGKWAGNAVWVVTTSALLVGLPLALAMEDEARIVQQEKELQMQQSGQQSMLGAPAQPQGVVPPGF</sequence>
<name>A0A8H3TTR7_9TREE</name>
<keyword evidence="11" id="KW-0675">Receptor</keyword>
<evidence type="ECO:0000256" key="7">
    <source>
        <dbReference type="ARBA" id="ARBA00022989"/>
    </source>
</evidence>
<keyword evidence="6" id="KW-0653">Protein transport</keyword>
<protein>
    <submittedName>
        <fullName evidence="13">Uncharacterized protein</fullName>
    </submittedName>
</protein>
<evidence type="ECO:0000256" key="6">
    <source>
        <dbReference type="ARBA" id="ARBA00022927"/>
    </source>
</evidence>
<keyword evidence="14" id="KW-1185">Reference proteome</keyword>
<evidence type="ECO:0000313" key="13">
    <source>
        <dbReference type="EMBL" id="GHJ87080.1"/>
    </source>
</evidence>
<dbReference type="Proteomes" id="UP000620104">
    <property type="component" value="Unassembled WGS sequence"/>
</dbReference>
<keyword evidence="10" id="KW-0472">Membrane</keyword>
<evidence type="ECO:0000256" key="10">
    <source>
        <dbReference type="ARBA" id="ARBA00023136"/>
    </source>
</evidence>
<keyword evidence="5" id="KW-1000">Mitochondrion outer membrane</keyword>
<organism evidence="13 14">
    <name type="scientific">Naganishia liquefaciens</name>
    <dbReference type="NCBI Taxonomy" id="104408"/>
    <lineage>
        <taxon>Eukaryota</taxon>
        <taxon>Fungi</taxon>
        <taxon>Dikarya</taxon>
        <taxon>Basidiomycota</taxon>
        <taxon>Agaricomycotina</taxon>
        <taxon>Tremellomycetes</taxon>
        <taxon>Filobasidiales</taxon>
        <taxon>Filobasidiaceae</taxon>
        <taxon>Naganishia</taxon>
    </lineage>
</organism>
<dbReference type="Pfam" id="PF04281">
    <property type="entry name" value="Tom22"/>
    <property type="match status" value="1"/>
</dbReference>
<evidence type="ECO:0000313" key="14">
    <source>
        <dbReference type="Proteomes" id="UP000620104"/>
    </source>
</evidence>
<dbReference type="OrthoDB" id="10016939at2759"/>
<dbReference type="GO" id="GO:0005741">
    <property type="term" value="C:mitochondrial outer membrane"/>
    <property type="evidence" value="ECO:0007669"/>
    <property type="project" value="UniProtKB-SubCell"/>
</dbReference>
<gene>
    <name evidence="13" type="ORF">NliqN6_3482</name>
</gene>
<evidence type="ECO:0000256" key="3">
    <source>
        <dbReference type="ARBA" id="ARBA00022448"/>
    </source>
</evidence>
<keyword evidence="7" id="KW-1133">Transmembrane helix</keyword>
<feature type="region of interest" description="Disordered" evidence="12">
    <location>
        <begin position="1"/>
        <end position="50"/>
    </location>
</feature>
<comment type="caution">
    <text evidence="13">The sequence shown here is derived from an EMBL/GenBank/DDBJ whole genome shotgun (WGS) entry which is preliminary data.</text>
</comment>
<evidence type="ECO:0000256" key="2">
    <source>
        <dbReference type="ARBA" id="ARBA00009874"/>
    </source>
</evidence>
<dbReference type="CDD" id="cd22884">
    <property type="entry name" value="TOM22"/>
    <property type="match status" value="1"/>
</dbReference>
<evidence type="ECO:0000256" key="8">
    <source>
        <dbReference type="ARBA" id="ARBA00023010"/>
    </source>
</evidence>
<comment type="similarity">
    <text evidence="2">Belongs to the Tom22 family.</text>
</comment>
<dbReference type="InterPro" id="IPR005683">
    <property type="entry name" value="Tom22"/>
</dbReference>
<accession>A0A8H3TTR7</accession>
<feature type="region of interest" description="Disordered" evidence="12">
    <location>
        <begin position="129"/>
        <end position="150"/>
    </location>
</feature>
<proteinExistence type="inferred from homology"/>
<keyword evidence="3" id="KW-0813">Transport</keyword>
<dbReference type="AlphaFoldDB" id="A0A8H3TTR7"/>
<evidence type="ECO:0000256" key="9">
    <source>
        <dbReference type="ARBA" id="ARBA00023128"/>
    </source>
</evidence>
<dbReference type="EMBL" id="BLZA01000021">
    <property type="protein sequence ID" value="GHJ87080.1"/>
    <property type="molecule type" value="Genomic_DNA"/>
</dbReference>
<dbReference type="GO" id="GO:0006886">
    <property type="term" value="P:intracellular protein transport"/>
    <property type="evidence" value="ECO:0007669"/>
    <property type="project" value="InterPro"/>
</dbReference>
<evidence type="ECO:0000256" key="12">
    <source>
        <dbReference type="SAM" id="MobiDB-lite"/>
    </source>
</evidence>
<reference evidence="13" key="1">
    <citation type="submission" date="2020-07" db="EMBL/GenBank/DDBJ databases">
        <title>Draft Genome Sequence of a Deep-Sea Yeast, Naganishia (Cryptococcus) liquefaciens strain N6.</title>
        <authorList>
            <person name="Han Y.W."/>
            <person name="Kajitani R."/>
            <person name="Morimoto H."/>
            <person name="Parhat M."/>
            <person name="Tsubouchi H."/>
            <person name="Bakenova O."/>
            <person name="Ogata M."/>
            <person name="Argunhan B."/>
            <person name="Aoki R."/>
            <person name="Kajiwara S."/>
            <person name="Itoh T."/>
            <person name="Iwasaki H."/>
        </authorList>
    </citation>
    <scope>NUCLEOTIDE SEQUENCE</scope>
    <source>
        <strain evidence="13">N6</strain>
    </source>
</reference>
<dbReference type="PANTHER" id="PTHR12504">
    <property type="entry name" value="MITOCHONDRIAL IMPORT RECEPTOR SUBUNIT TOM22"/>
    <property type="match status" value="1"/>
</dbReference>
<keyword evidence="8" id="KW-0811">Translocation</keyword>